<feature type="region of interest" description="Disordered" evidence="2">
    <location>
        <begin position="93"/>
        <end position="129"/>
    </location>
</feature>
<reference evidence="4" key="1">
    <citation type="submission" date="2013-07" db="EMBL/GenBank/DDBJ databases">
        <authorList>
            <person name="Geib S."/>
        </authorList>
    </citation>
    <scope>NUCLEOTIDE SEQUENCE</scope>
</reference>
<dbReference type="AlphaFoldDB" id="W8BZZ4"/>
<keyword evidence="1" id="KW-0175">Coiled coil</keyword>
<organism evidence="4">
    <name type="scientific">Ceratitis capitata</name>
    <name type="common">Mediterranean fruit fly</name>
    <name type="synonym">Tephritis capitata</name>
    <dbReference type="NCBI Taxonomy" id="7213"/>
    <lineage>
        <taxon>Eukaryota</taxon>
        <taxon>Metazoa</taxon>
        <taxon>Ecdysozoa</taxon>
        <taxon>Arthropoda</taxon>
        <taxon>Hexapoda</taxon>
        <taxon>Insecta</taxon>
        <taxon>Pterygota</taxon>
        <taxon>Neoptera</taxon>
        <taxon>Endopterygota</taxon>
        <taxon>Diptera</taxon>
        <taxon>Brachycera</taxon>
        <taxon>Muscomorpha</taxon>
        <taxon>Tephritoidea</taxon>
        <taxon>Tephritidae</taxon>
        <taxon>Ceratitis</taxon>
        <taxon>Ceratitis</taxon>
    </lineage>
</organism>
<feature type="compositionally biased region" description="Basic and acidic residues" evidence="2">
    <location>
        <begin position="146"/>
        <end position="160"/>
    </location>
</feature>
<feature type="compositionally biased region" description="Acidic residues" evidence="2">
    <location>
        <begin position="103"/>
        <end position="128"/>
    </location>
</feature>
<gene>
    <name evidence="3" type="ORF">CCAP1982_LOCUS7453</name>
</gene>
<feature type="region of interest" description="Disordered" evidence="2">
    <location>
        <begin position="1"/>
        <end position="24"/>
    </location>
</feature>
<evidence type="ECO:0000313" key="5">
    <source>
        <dbReference type="Proteomes" id="UP000606786"/>
    </source>
</evidence>
<evidence type="ECO:0000313" key="4">
    <source>
        <dbReference type="EMBL" id="JAC04948.1"/>
    </source>
</evidence>
<reference evidence="4" key="2">
    <citation type="journal article" date="2014" name="BMC Genomics">
        <title>A genomic perspective to assessing quality of mass-reared SIT flies used in Mediterranean fruit fly (Ceratitis capitata) eradication in California.</title>
        <authorList>
            <person name="Calla B."/>
            <person name="Hall B."/>
            <person name="Hou S."/>
            <person name="Geib S.M."/>
        </authorList>
    </citation>
    <scope>NUCLEOTIDE SEQUENCE</scope>
</reference>
<dbReference type="EMBL" id="GAMC01001608">
    <property type="protein sequence ID" value="JAC04948.1"/>
    <property type="molecule type" value="mRNA"/>
</dbReference>
<evidence type="ECO:0000313" key="3">
    <source>
        <dbReference type="EMBL" id="CAD6998906.1"/>
    </source>
</evidence>
<sequence>MKTKSARKRQRSKKRSRRNSKIPNCGEILGITTHPSFQRQNETLNSVPATNAASLWRDMYESLVIRQCEVKIEYWKQRAMRLEQENEELRHQLQANVPVYETSSEEDDEEQRYLDGADDDDYNEEDLSPEYLAFRSVTLQHREELRKQRERERLEDKADDTTLNVSHLPDLSKSA</sequence>
<proteinExistence type="evidence at transcript level"/>
<evidence type="ECO:0000256" key="2">
    <source>
        <dbReference type="SAM" id="MobiDB-lite"/>
    </source>
</evidence>
<accession>W8BZZ4</accession>
<feature type="compositionally biased region" description="Basic residues" evidence="2">
    <location>
        <begin position="1"/>
        <end position="20"/>
    </location>
</feature>
<dbReference type="EMBL" id="CAJHJT010000012">
    <property type="protein sequence ID" value="CAD6998906.1"/>
    <property type="molecule type" value="Genomic_DNA"/>
</dbReference>
<feature type="region of interest" description="Disordered" evidence="2">
    <location>
        <begin position="146"/>
        <end position="175"/>
    </location>
</feature>
<feature type="coiled-coil region" evidence="1">
    <location>
        <begin position="65"/>
        <end position="92"/>
    </location>
</feature>
<dbReference type="Proteomes" id="UP000606786">
    <property type="component" value="Unassembled WGS sequence"/>
</dbReference>
<keyword evidence="5" id="KW-1185">Reference proteome</keyword>
<reference evidence="3" key="3">
    <citation type="submission" date="2020-11" db="EMBL/GenBank/DDBJ databases">
        <authorList>
            <person name="Whitehead M."/>
        </authorList>
    </citation>
    <scope>NUCLEOTIDE SEQUENCE</scope>
    <source>
        <strain evidence="3">EGII</strain>
    </source>
</reference>
<name>W8BZZ4_CERCA</name>
<protein>
    <submittedName>
        <fullName evidence="3">(Mediterranean fruit fly) hypothetical protein</fullName>
    </submittedName>
</protein>
<evidence type="ECO:0000256" key="1">
    <source>
        <dbReference type="SAM" id="Coils"/>
    </source>
</evidence>